<reference evidence="1" key="1">
    <citation type="submission" date="2018-02" db="EMBL/GenBank/DDBJ databases">
        <title>Rhizophora mucronata_Transcriptome.</title>
        <authorList>
            <person name="Meera S.P."/>
            <person name="Sreeshan A."/>
            <person name="Augustine A."/>
        </authorList>
    </citation>
    <scope>NUCLEOTIDE SEQUENCE</scope>
    <source>
        <tissue evidence="1">Leaf</tissue>
    </source>
</reference>
<organism evidence="1">
    <name type="scientific">Rhizophora mucronata</name>
    <name type="common">Asiatic mangrove</name>
    <dbReference type="NCBI Taxonomy" id="61149"/>
    <lineage>
        <taxon>Eukaryota</taxon>
        <taxon>Viridiplantae</taxon>
        <taxon>Streptophyta</taxon>
        <taxon>Embryophyta</taxon>
        <taxon>Tracheophyta</taxon>
        <taxon>Spermatophyta</taxon>
        <taxon>Magnoliopsida</taxon>
        <taxon>eudicotyledons</taxon>
        <taxon>Gunneridae</taxon>
        <taxon>Pentapetalae</taxon>
        <taxon>rosids</taxon>
        <taxon>fabids</taxon>
        <taxon>Malpighiales</taxon>
        <taxon>Rhizophoraceae</taxon>
        <taxon>Rhizophora</taxon>
    </lineage>
</organism>
<evidence type="ECO:0000313" key="1">
    <source>
        <dbReference type="EMBL" id="MBX14454.1"/>
    </source>
</evidence>
<accession>A0A2P2L923</accession>
<proteinExistence type="predicted"/>
<name>A0A2P2L923_RHIMU</name>
<protein>
    <submittedName>
        <fullName evidence="1">Uncharacterized protein</fullName>
    </submittedName>
</protein>
<sequence>MCAFFNCSFS</sequence>
<dbReference type="EMBL" id="GGEC01033970">
    <property type="protein sequence ID" value="MBX14454.1"/>
    <property type="molecule type" value="Transcribed_RNA"/>
</dbReference>